<evidence type="ECO:0000313" key="3">
    <source>
        <dbReference type="Proteomes" id="UP000199352"/>
    </source>
</evidence>
<organism evidence="2 3">
    <name type="scientific">Lentzea xinjiangensis</name>
    <dbReference type="NCBI Taxonomy" id="402600"/>
    <lineage>
        <taxon>Bacteria</taxon>
        <taxon>Bacillati</taxon>
        <taxon>Actinomycetota</taxon>
        <taxon>Actinomycetes</taxon>
        <taxon>Pseudonocardiales</taxon>
        <taxon>Pseudonocardiaceae</taxon>
        <taxon>Lentzea</taxon>
    </lineage>
</organism>
<accession>A0A1H9L4R0</accession>
<keyword evidence="3" id="KW-1185">Reference proteome</keyword>
<dbReference type="STRING" id="402600.SAMN05216188_107258"/>
<proteinExistence type="predicted"/>
<protein>
    <recommendedName>
        <fullName evidence="4">Peptidase inhibitor family I36</fullName>
    </recommendedName>
</protein>
<dbReference type="EMBL" id="FOFR01000007">
    <property type="protein sequence ID" value="SER06434.1"/>
    <property type="molecule type" value="Genomic_DNA"/>
</dbReference>
<keyword evidence="1" id="KW-0732">Signal</keyword>
<gene>
    <name evidence="2" type="ORF">SAMN05216188_107258</name>
</gene>
<evidence type="ECO:0000313" key="2">
    <source>
        <dbReference type="EMBL" id="SER06434.1"/>
    </source>
</evidence>
<dbReference type="OrthoDB" id="4867962at2"/>
<feature type="signal peptide" evidence="1">
    <location>
        <begin position="1"/>
        <end position="29"/>
    </location>
</feature>
<feature type="chain" id="PRO_5011565700" description="Peptidase inhibitor family I36" evidence="1">
    <location>
        <begin position="30"/>
        <end position="143"/>
    </location>
</feature>
<dbReference type="Proteomes" id="UP000199352">
    <property type="component" value="Unassembled WGS sequence"/>
</dbReference>
<dbReference type="RefSeq" id="WP_143116129.1">
    <property type="nucleotide sequence ID" value="NZ_FOFR01000007.1"/>
</dbReference>
<name>A0A1H9L4R0_9PSEU</name>
<evidence type="ECO:0008006" key="4">
    <source>
        <dbReference type="Google" id="ProtNLM"/>
    </source>
</evidence>
<reference evidence="3" key="1">
    <citation type="submission" date="2016-10" db="EMBL/GenBank/DDBJ databases">
        <authorList>
            <person name="Varghese N."/>
            <person name="Submissions S."/>
        </authorList>
    </citation>
    <scope>NUCLEOTIDE SEQUENCE [LARGE SCALE GENOMIC DNA]</scope>
    <source>
        <strain evidence="3">CGMCC 4.3525</strain>
    </source>
</reference>
<dbReference type="AlphaFoldDB" id="A0A1H9L4R0"/>
<evidence type="ECO:0000256" key="1">
    <source>
        <dbReference type="SAM" id="SignalP"/>
    </source>
</evidence>
<sequence length="143" mass="15037">MRIVSVAAVAAFALAGLSSGVLSSGVAHAESAPGCGPVTQIGGTAYIGWEAGAQWASVKQFKGCGKNWAYVYVWDSYHNRGGDYRVAAGILTSGGVQGYKKGANRQQEVWSSGTDTLSVCTQAQGHLFDNPEYAHFANTDKRC</sequence>